<evidence type="ECO:0000313" key="4">
    <source>
        <dbReference type="Proteomes" id="UP000006683"/>
    </source>
</evidence>
<dbReference type="Gene3D" id="1.10.150.690">
    <property type="entry name" value="DUF2063"/>
    <property type="match status" value="1"/>
</dbReference>
<dbReference type="RefSeq" id="WP_013344693.1">
    <property type="nucleotide sequence ID" value="NC_014541.1"/>
</dbReference>
<protein>
    <submittedName>
        <fullName evidence="3">Uncharacterized protein</fullName>
    </submittedName>
</protein>
<reference evidence="3 4" key="1">
    <citation type="journal article" date="2010" name="Stand. Genomic Sci.">
        <title>Complete genome sequence of Ferrimonas balearica type strain (PAT).</title>
        <authorList>
            <person name="Nolan M."/>
            <person name="Sikorski J."/>
            <person name="Davenport K."/>
            <person name="Lucas S."/>
            <person name="Glavina Del Rio T."/>
            <person name="Tice H."/>
            <person name="Cheng J."/>
            <person name="Goodwin L."/>
            <person name="Pitluck S."/>
            <person name="Liolios K."/>
            <person name="Ivanova N."/>
            <person name="Mavromatis K."/>
            <person name="Ovchinnikova G."/>
            <person name="Pati A."/>
            <person name="Chen A."/>
            <person name="Palaniappan K."/>
            <person name="Land M."/>
            <person name="Hauser L."/>
            <person name="Chang Y."/>
            <person name="Jeffries C."/>
            <person name="Tapia R."/>
            <person name="Brettin T."/>
            <person name="Detter J."/>
            <person name="Han C."/>
            <person name="Yasawong M."/>
            <person name="Rohde M."/>
            <person name="Tindall B."/>
            <person name="Goker M."/>
            <person name="Woyke T."/>
            <person name="Bristow J."/>
            <person name="Eisen J."/>
            <person name="Markowitz V."/>
            <person name="Hugenholtz P."/>
            <person name="Kyrpides N."/>
            <person name="Klenk H."/>
            <person name="Lapidus A."/>
        </authorList>
    </citation>
    <scope>NUCLEOTIDE SEQUENCE [LARGE SCALE GENOMIC DNA]</scope>
    <source>
        <strain evidence="4">DSM 9799 / CCM 4581 / KCTC 23876 / PAT</strain>
    </source>
</reference>
<dbReference type="STRING" id="550540.Fbal_1178"/>
<dbReference type="InterPro" id="IPR044922">
    <property type="entry name" value="DUF2063_N_sf"/>
</dbReference>
<name>E1SW98_FERBD</name>
<proteinExistence type="predicted"/>
<feature type="domain" description="Putative DNA-binding" evidence="1">
    <location>
        <begin position="6"/>
        <end position="92"/>
    </location>
</feature>
<dbReference type="Proteomes" id="UP000006683">
    <property type="component" value="Chromosome"/>
</dbReference>
<dbReference type="HOGENOM" id="CLU_096334_1_0_6"/>
<feature type="domain" description="NGO1945-like C-terminal" evidence="2">
    <location>
        <begin position="145"/>
        <end position="233"/>
    </location>
</feature>
<dbReference type="EMBL" id="CP002209">
    <property type="protein sequence ID" value="ADN75387.1"/>
    <property type="molecule type" value="Genomic_DNA"/>
</dbReference>
<evidence type="ECO:0000259" key="1">
    <source>
        <dbReference type="Pfam" id="PF09836"/>
    </source>
</evidence>
<dbReference type="Pfam" id="PF22106">
    <property type="entry name" value="NGO1945_C"/>
    <property type="match status" value="1"/>
</dbReference>
<keyword evidence="4" id="KW-1185">Reference proteome</keyword>
<accession>E1SW98</accession>
<dbReference type="GeneID" id="67181412"/>
<dbReference type="InterPro" id="IPR054098">
    <property type="entry name" value="NGO1945-like_C"/>
</dbReference>
<dbReference type="AlphaFoldDB" id="E1SW98"/>
<dbReference type="KEGG" id="fbl:Fbal_1178"/>
<sequence>MSDFTQVQQAFIDYIRSPQAGTPPPGTDARHMAVYRELFFNNVSGFVSNAYPVLKSLHSEARWTERLRHFFAEYDCHSPLFVDIARSFLDYLEAQPEPEWPFETELAQYEYLELWVDTQPQVTDQPRLEQLDNDTALVRYRASALGTYDYPVHRISAEQDWPEPQPTFLVIFREGEAEVRFSQINPMTMQLLLIIDDQPGITLSALEQALAALLPQLDPAVLRSGIETVLMQLAERGIVRQYKK</sequence>
<dbReference type="eggNOG" id="COG3219">
    <property type="taxonomic scope" value="Bacteria"/>
</dbReference>
<dbReference type="OrthoDB" id="4146344at2"/>
<evidence type="ECO:0000259" key="2">
    <source>
        <dbReference type="Pfam" id="PF22106"/>
    </source>
</evidence>
<evidence type="ECO:0000313" key="3">
    <source>
        <dbReference type="EMBL" id="ADN75387.1"/>
    </source>
</evidence>
<dbReference type="Gene3D" id="3.90.930.50">
    <property type="match status" value="1"/>
</dbReference>
<dbReference type="InterPro" id="IPR018640">
    <property type="entry name" value="DUF2063"/>
</dbReference>
<organism evidence="3 4">
    <name type="scientific">Ferrimonas balearica (strain DSM 9799 / CCM 4581 / KCTC 23876 / PAT)</name>
    <dbReference type="NCBI Taxonomy" id="550540"/>
    <lineage>
        <taxon>Bacteria</taxon>
        <taxon>Pseudomonadati</taxon>
        <taxon>Pseudomonadota</taxon>
        <taxon>Gammaproteobacteria</taxon>
        <taxon>Alteromonadales</taxon>
        <taxon>Ferrimonadaceae</taxon>
        <taxon>Ferrimonas</taxon>
    </lineage>
</organism>
<dbReference type="Pfam" id="PF09836">
    <property type="entry name" value="DUF2063"/>
    <property type="match status" value="1"/>
</dbReference>
<gene>
    <name evidence="3" type="ordered locus">Fbal_1178</name>
</gene>